<dbReference type="EMBL" id="VYZN01002547">
    <property type="protein sequence ID" value="KAE9521633.1"/>
    <property type="molecule type" value="Genomic_DNA"/>
</dbReference>
<name>A0A6G0STE6_APHGL</name>
<gene>
    <name evidence="1" type="ORF">AGLY_017929</name>
</gene>
<reference evidence="1 2" key="1">
    <citation type="submission" date="2019-08" db="EMBL/GenBank/DDBJ databases">
        <title>The genome of the soybean aphid Biotype 1, its phylome, world population structure and adaptation to the North American continent.</title>
        <authorList>
            <person name="Giordano R."/>
            <person name="Donthu R.K."/>
            <person name="Hernandez A.G."/>
            <person name="Wright C.L."/>
            <person name="Zimin A.V."/>
        </authorList>
    </citation>
    <scope>NUCLEOTIDE SEQUENCE [LARGE SCALE GENOMIC DNA]</scope>
    <source>
        <tissue evidence="1">Whole aphids</tissue>
    </source>
</reference>
<sequence length="251" mass="27769">MSPTLPRSSQINTRSANINKKSSAPITMVDLLRSITDICSSQIDTLEECKAMNFSQNSKLSELISALISLNLKSLGLDRKIPLSTTRLLTSTTEFNTGLKEFSSNDPTARIASDIKLLNENIHLSNLILPHDPKLFMLGHKRSDKTRPPKVVHSSKELTQSIPANSISTSCNHNLLERQEIHRVYAELENRKKNDEYNVSISYRSRVPLIVLNDGGISGSHSNHPSSSLSKNLSPACIHSSSRTVIILSSR</sequence>
<accession>A0A6G0STE6</accession>
<comment type="caution">
    <text evidence="1">The sequence shown here is derived from an EMBL/GenBank/DDBJ whole genome shotgun (WGS) entry which is preliminary data.</text>
</comment>
<organism evidence="1 2">
    <name type="scientific">Aphis glycines</name>
    <name type="common">Soybean aphid</name>
    <dbReference type="NCBI Taxonomy" id="307491"/>
    <lineage>
        <taxon>Eukaryota</taxon>
        <taxon>Metazoa</taxon>
        <taxon>Ecdysozoa</taxon>
        <taxon>Arthropoda</taxon>
        <taxon>Hexapoda</taxon>
        <taxon>Insecta</taxon>
        <taxon>Pterygota</taxon>
        <taxon>Neoptera</taxon>
        <taxon>Paraneoptera</taxon>
        <taxon>Hemiptera</taxon>
        <taxon>Sternorrhyncha</taxon>
        <taxon>Aphidomorpha</taxon>
        <taxon>Aphidoidea</taxon>
        <taxon>Aphididae</taxon>
        <taxon>Aphidini</taxon>
        <taxon>Aphis</taxon>
        <taxon>Aphis</taxon>
    </lineage>
</organism>
<keyword evidence="2" id="KW-1185">Reference proteome</keyword>
<dbReference type="Proteomes" id="UP000475862">
    <property type="component" value="Unassembled WGS sequence"/>
</dbReference>
<dbReference type="AlphaFoldDB" id="A0A6G0STE6"/>
<evidence type="ECO:0000313" key="2">
    <source>
        <dbReference type="Proteomes" id="UP000475862"/>
    </source>
</evidence>
<evidence type="ECO:0000313" key="1">
    <source>
        <dbReference type="EMBL" id="KAE9521633.1"/>
    </source>
</evidence>
<protein>
    <submittedName>
        <fullName evidence="1">Uncharacterized protein</fullName>
    </submittedName>
</protein>
<proteinExistence type="predicted"/>